<dbReference type="WBParaSite" id="Pan_g19468.t1">
    <property type="protein sequence ID" value="Pan_g19468.t1"/>
    <property type="gene ID" value="Pan_g19468"/>
</dbReference>
<feature type="region of interest" description="Disordered" evidence="1">
    <location>
        <begin position="246"/>
        <end position="267"/>
    </location>
</feature>
<feature type="compositionally biased region" description="Polar residues" evidence="1">
    <location>
        <begin position="102"/>
        <end position="117"/>
    </location>
</feature>
<dbReference type="AlphaFoldDB" id="A0A7E4VED5"/>
<evidence type="ECO:0000313" key="3">
    <source>
        <dbReference type="WBParaSite" id="Pan_g19468.t1"/>
    </source>
</evidence>
<feature type="region of interest" description="Disordered" evidence="1">
    <location>
        <begin position="312"/>
        <end position="341"/>
    </location>
</feature>
<dbReference type="Proteomes" id="UP000492821">
    <property type="component" value="Unassembled WGS sequence"/>
</dbReference>
<protein>
    <submittedName>
        <fullName evidence="3">Protein lap4</fullName>
    </submittedName>
</protein>
<reference evidence="2" key="1">
    <citation type="journal article" date="2013" name="Genetics">
        <title>The draft genome and transcriptome of Panagrellus redivivus are shaped by the harsh demands of a free-living lifestyle.</title>
        <authorList>
            <person name="Srinivasan J."/>
            <person name="Dillman A.R."/>
            <person name="Macchietto M.G."/>
            <person name="Heikkinen L."/>
            <person name="Lakso M."/>
            <person name="Fracchia K.M."/>
            <person name="Antoshechkin I."/>
            <person name="Mortazavi A."/>
            <person name="Wong G."/>
            <person name="Sternberg P.W."/>
        </authorList>
    </citation>
    <scope>NUCLEOTIDE SEQUENCE [LARGE SCALE GENOMIC DNA]</scope>
    <source>
        <strain evidence="2">MT8872</strain>
    </source>
</reference>
<evidence type="ECO:0000256" key="1">
    <source>
        <dbReference type="SAM" id="MobiDB-lite"/>
    </source>
</evidence>
<organism evidence="2 3">
    <name type="scientific">Panagrellus redivivus</name>
    <name type="common">Microworm</name>
    <dbReference type="NCBI Taxonomy" id="6233"/>
    <lineage>
        <taxon>Eukaryota</taxon>
        <taxon>Metazoa</taxon>
        <taxon>Ecdysozoa</taxon>
        <taxon>Nematoda</taxon>
        <taxon>Chromadorea</taxon>
        <taxon>Rhabditida</taxon>
        <taxon>Tylenchina</taxon>
        <taxon>Panagrolaimomorpha</taxon>
        <taxon>Panagrolaimoidea</taxon>
        <taxon>Panagrolaimidae</taxon>
        <taxon>Panagrellus</taxon>
    </lineage>
</organism>
<feature type="region of interest" description="Disordered" evidence="1">
    <location>
        <begin position="72"/>
        <end position="233"/>
    </location>
</feature>
<feature type="region of interest" description="Disordered" evidence="1">
    <location>
        <begin position="1"/>
        <end position="60"/>
    </location>
</feature>
<keyword evidence="2" id="KW-1185">Reference proteome</keyword>
<feature type="compositionally biased region" description="Basic and acidic residues" evidence="1">
    <location>
        <begin position="10"/>
        <end position="25"/>
    </location>
</feature>
<feature type="region of interest" description="Disordered" evidence="1">
    <location>
        <begin position="369"/>
        <end position="394"/>
    </location>
</feature>
<reference evidence="3" key="2">
    <citation type="submission" date="2020-10" db="UniProtKB">
        <authorList>
            <consortium name="WormBaseParasite"/>
        </authorList>
    </citation>
    <scope>IDENTIFICATION</scope>
</reference>
<evidence type="ECO:0000313" key="2">
    <source>
        <dbReference type="Proteomes" id="UP000492821"/>
    </source>
</evidence>
<sequence>MSSSVSFTRGESHNDEHPDDTHDGSTEDESGSETSGDEDAKPKRPALSRAATLHEEDENFQAIVDTLQSWAKKRPAEKRYEWDLSPAASDGEAGKTSDTDSDNSVMRKSVRFNESSKTAPAPTPEPVAASPEKTPLHRTPTGFFDPAAANGATSETVSKTRKAKLEYLRRTDSNVSEKPEKGAPKPTSVVVEKPEKVGTKPFPIVSQKPDRAISKPIPVLTKTPSNEAPKPTPVLAKKVELEAPKPKKFIQKPIPAASEEPEKEPPKPIEVVVERKGAFLNKLAAFQSKNDPPLKPKGIVAKTAVATKKRASIPKTVELEPTPLEKPSKPSKAPAPEPAGFKLTIKPVAPKALAESYYDNVQGIEEREKEVTENLEQVDNNYRPSKSQSSAFANARKLFSAAKESEEPPKPVQSVRPKKVIKVNTQAFEKH</sequence>
<proteinExistence type="predicted"/>
<feature type="compositionally biased region" description="Basic and acidic residues" evidence="1">
    <location>
        <begin position="163"/>
        <end position="183"/>
    </location>
</feature>
<name>A0A7E4VED5_PANRE</name>
<accession>A0A7E4VED5</accession>
<feature type="compositionally biased region" description="Acidic residues" evidence="1">
    <location>
        <begin position="26"/>
        <end position="37"/>
    </location>
</feature>
<feature type="compositionally biased region" description="Polar residues" evidence="1">
    <location>
        <begin position="374"/>
        <end position="392"/>
    </location>
</feature>